<dbReference type="GO" id="GO:0030170">
    <property type="term" value="F:pyridoxal phosphate binding"/>
    <property type="evidence" value="ECO:0007669"/>
    <property type="project" value="InterPro"/>
</dbReference>
<evidence type="ECO:0000256" key="6">
    <source>
        <dbReference type="ARBA" id="ARBA00022898"/>
    </source>
</evidence>
<evidence type="ECO:0000313" key="12">
    <source>
        <dbReference type="Proteomes" id="UP000093044"/>
    </source>
</evidence>
<dbReference type="InterPro" id="IPR015422">
    <property type="entry name" value="PyrdxlP-dep_Trfase_small"/>
</dbReference>
<evidence type="ECO:0000256" key="7">
    <source>
        <dbReference type="ARBA" id="ARBA00023102"/>
    </source>
</evidence>
<keyword evidence="5 9" id="KW-0808">Transferase</keyword>
<protein>
    <recommendedName>
        <fullName evidence="9">Aminotransferase</fullName>
        <ecNumber evidence="9">2.6.1.-</ecNumber>
    </recommendedName>
</protein>
<dbReference type="EMBL" id="CP016757">
    <property type="protein sequence ID" value="ANZ46356.1"/>
    <property type="molecule type" value="Genomic_DNA"/>
</dbReference>
<sequence>MEFRLHGANPEKLYELFGLQMPERLYDFSTNTNAVAQRGGFVPDLRAALEDYPDDECLALRALLAEATGAAPENILVTSGSNESIYLIASYEAARENRILQPVYGEYLRALKNFGAAPLNILDLRAAKLPAEGAVWLCNPCNPTGGFIPDGELDEIAARHPRTLFIVDEAYRDFIWTDETLAPYRPRPNVVRLRSLTKTYNLCGARIGYILADAEMTERLRRRQPSWSVSGLAQQAALFFLADATLLRRTKDYYAAEMPRLISAVNGAGFPTLPSCVNYFLAAVDDDERFIRFMLERGIVVRHTRNFPGLDGRYVRIAARTRPENDILLAAMEDYR</sequence>
<dbReference type="RefSeq" id="WP_066748342.1">
    <property type="nucleotide sequence ID" value="NZ_CP016757.1"/>
</dbReference>
<name>A0A1B2I8R4_9BACT</name>
<accession>A0A1B2I8R4</accession>
<evidence type="ECO:0000313" key="11">
    <source>
        <dbReference type="EMBL" id="ANZ46356.1"/>
    </source>
</evidence>
<comment type="catalytic activity">
    <reaction evidence="8">
        <text>L-histidinol phosphate + 2-oxoglutarate = 3-(imidazol-4-yl)-2-oxopropyl phosphate + L-glutamate</text>
        <dbReference type="Rhea" id="RHEA:23744"/>
        <dbReference type="ChEBI" id="CHEBI:16810"/>
        <dbReference type="ChEBI" id="CHEBI:29985"/>
        <dbReference type="ChEBI" id="CHEBI:57766"/>
        <dbReference type="ChEBI" id="CHEBI:57980"/>
        <dbReference type="EC" id="2.6.1.9"/>
    </reaction>
</comment>
<dbReference type="STRING" id="1197717.BED41_15345"/>
<dbReference type="KEGG" id="cpor:BED41_15345"/>
<evidence type="ECO:0000256" key="1">
    <source>
        <dbReference type="ARBA" id="ARBA00005011"/>
    </source>
</evidence>
<dbReference type="InterPro" id="IPR015424">
    <property type="entry name" value="PyrdxlP-dep_Trfase"/>
</dbReference>
<dbReference type="Gene3D" id="3.90.1150.10">
    <property type="entry name" value="Aspartate Aminotransferase, domain 1"/>
    <property type="match status" value="1"/>
</dbReference>
<dbReference type="PANTHER" id="PTHR43643:SF6">
    <property type="entry name" value="HISTIDINOL-PHOSPHATE AMINOTRANSFERASE"/>
    <property type="match status" value="1"/>
</dbReference>
<evidence type="ECO:0000256" key="8">
    <source>
        <dbReference type="ARBA" id="ARBA00047481"/>
    </source>
</evidence>
<dbReference type="GO" id="GO:0000105">
    <property type="term" value="P:L-histidine biosynthetic process"/>
    <property type="evidence" value="ECO:0007669"/>
    <property type="project" value="UniProtKB-KW"/>
</dbReference>
<dbReference type="InterPro" id="IPR050106">
    <property type="entry name" value="HistidinolP_aminotransfase"/>
</dbReference>
<evidence type="ECO:0000256" key="2">
    <source>
        <dbReference type="ARBA" id="ARBA00007970"/>
    </source>
</evidence>
<dbReference type="CDD" id="cd00609">
    <property type="entry name" value="AAT_like"/>
    <property type="match status" value="1"/>
</dbReference>
<dbReference type="Gene3D" id="3.40.640.10">
    <property type="entry name" value="Type I PLP-dependent aspartate aminotransferase-like (Major domain)"/>
    <property type="match status" value="1"/>
</dbReference>
<dbReference type="InterPro" id="IPR015421">
    <property type="entry name" value="PyrdxlP-dep_Trfase_major"/>
</dbReference>
<comment type="pathway">
    <text evidence="1">Amino-acid biosynthesis; L-histidine biosynthesis; L-histidine from 5-phospho-alpha-D-ribose 1-diphosphate: step 7/9.</text>
</comment>
<dbReference type="AlphaFoldDB" id="A0A1B2I8R4"/>
<dbReference type="PANTHER" id="PTHR43643">
    <property type="entry name" value="HISTIDINOL-PHOSPHATE AMINOTRANSFERASE 2"/>
    <property type="match status" value="1"/>
</dbReference>
<comment type="cofactor">
    <cofactor evidence="9">
        <name>pyridoxal 5'-phosphate</name>
        <dbReference type="ChEBI" id="CHEBI:597326"/>
    </cofactor>
</comment>
<dbReference type="OrthoDB" id="9813612at2"/>
<keyword evidence="3 9" id="KW-0032">Aminotransferase</keyword>
<keyword evidence="4" id="KW-0028">Amino-acid biosynthesis</keyword>
<keyword evidence="7" id="KW-0368">Histidine biosynthesis</keyword>
<evidence type="ECO:0000259" key="10">
    <source>
        <dbReference type="Pfam" id="PF00155"/>
    </source>
</evidence>
<keyword evidence="12" id="KW-1185">Reference proteome</keyword>
<dbReference type="InterPro" id="IPR004839">
    <property type="entry name" value="Aminotransferase_I/II_large"/>
</dbReference>
<dbReference type="GO" id="GO:0004400">
    <property type="term" value="F:histidinol-phosphate transaminase activity"/>
    <property type="evidence" value="ECO:0007669"/>
    <property type="project" value="UniProtKB-EC"/>
</dbReference>
<dbReference type="SUPFAM" id="SSF53383">
    <property type="entry name" value="PLP-dependent transferases"/>
    <property type="match status" value="1"/>
</dbReference>
<evidence type="ECO:0000256" key="4">
    <source>
        <dbReference type="ARBA" id="ARBA00022605"/>
    </source>
</evidence>
<dbReference type="InterPro" id="IPR004838">
    <property type="entry name" value="NHTrfase_class1_PyrdxlP-BS"/>
</dbReference>
<dbReference type="PROSITE" id="PS00105">
    <property type="entry name" value="AA_TRANSFER_CLASS_1"/>
    <property type="match status" value="1"/>
</dbReference>
<organism evidence="11 12">
    <name type="scientific">Cloacibacillus porcorum</name>
    <dbReference type="NCBI Taxonomy" id="1197717"/>
    <lineage>
        <taxon>Bacteria</taxon>
        <taxon>Thermotogati</taxon>
        <taxon>Synergistota</taxon>
        <taxon>Synergistia</taxon>
        <taxon>Synergistales</taxon>
        <taxon>Synergistaceae</taxon>
        <taxon>Cloacibacillus</taxon>
    </lineage>
</organism>
<evidence type="ECO:0000256" key="5">
    <source>
        <dbReference type="ARBA" id="ARBA00022679"/>
    </source>
</evidence>
<reference evidence="11" key="1">
    <citation type="submission" date="2016-08" db="EMBL/GenBank/DDBJ databases">
        <title>Complete genome of Cloacibacillus porcorum.</title>
        <authorList>
            <person name="Looft T."/>
            <person name="Bayles D.O."/>
            <person name="Alt D.P."/>
        </authorList>
    </citation>
    <scope>NUCLEOTIDE SEQUENCE [LARGE SCALE GENOMIC DNA]</scope>
    <source>
        <strain evidence="11">CL-84</strain>
    </source>
</reference>
<proteinExistence type="inferred from homology"/>
<dbReference type="Pfam" id="PF00155">
    <property type="entry name" value="Aminotran_1_2"/>
    <property type="match status" value="1"/>
</dbReference>
<evidence type="ECO:0000256" key="3">
    <source>
        <dbReference type="ARBA" id="ARBA00022576"/>
    </source>
</evidence>
<dbReference type="Proteomes" id="UP000093044">
    <property type="component" value="Chromosome"/>
</dbReference>
<gene>
    <name evidence="11" type="ORF">BED41_15345</name>
</gene>
<dbReference type="GeneID" id="83059221"/>
<feature type="domain" description="Aminotransferase class I/classII large" evidence="10">
    <location>
        <begin position="52"/>
        <end position="331"/>
    </location>
</feature>
<comment type="similarity">
    <text evidence="9">Belongs to the class-I pyridoxal-phosphate-dependent aminotransferase family.</text>
</comment>
<keyword evidence="6" id="KW-0663">Pyridoxal phosphate</keyword>
<evidence type="ECO:0000256" key="9">
    <source>
        <dbReference type="RuleBase" id="RU000481"/>
    </source>
</evidence>
<dbReference type="EC" id="2.6.1.-" evidence="9"/>
<comment type="similarity">
    <text evidence="2">Belongs to the class-II pyridoxal-phosphate-dependent aminotransferase family. Histidinol-phosphate aminotransferase subfamily.</text>
</comment>